<gene>
    <name evidence="1" type="ORF">ACFQV2_14040</name>
</gene>
<protein>
    <submittedName>
        <fullName evidence="1">Uncharacterized protein</fullName>
    </submittedName>
</protein>
<dbReference type="EMBL" id="JBHTEY010000004">
    <property type="protein sequence ID" value="MFC7614474.1"/>
    <property type="molecule type" value="Genomic_DNA"/>
</dbReference>
<proteinExistence type="predicted"/>
<accession>A0ABW2TMU4</accession>
<comment type="caution">
    <text evidence="1">The sequence shown here is derived from an EMBL/GenBank/DDBJ whole genome shotgun (WGS) entry which is preliminary data.</text>
</comment>
<sequence>MRADRSLSGDPGFLDQTSDLAEHLCLVVDGEVSRWQVTEAERFLRHALGPDGAQRQLFCVLTRGAERDRLPGFLRNLRHLESGPGVARELHGLITGAAPPGADPERDTLRTAATALRGVPSELPYPSRTALVQQTVHGMGSALDDGDLALLRDLSVDLEALSKAHANGTGQAAPADLRAAVDALLDRIDRRIHAYTD</sequence>
<keyword evidence="2" id="KW-1185">Reference proteome</keyword>
<evidence type="ECO:0000313" key="1">
    <source>
        <dbReference type="EMBL" id="MFC7614474.1"/>
    </source>
</evidence>
<reference evidence="2" key="1">
    <citation type="journal article" date="2019" name="Int. J. Syst. Evol. Microbiol.">
        <title>The Global Catalogue of Microorganisms (GCM) 10K type strain sequencing project: providing services to taxonomists for standard genome sequencing and annotation.</title>
        <authorList>
            <consortium name="The Broad Institute Genomics Platform"/>
            <consortium name="The Broad Institute Genome Sequencing Center for Infectious Disease"/>
            <person name="Wu L."/>
            <person name="Ma J."/>
        </authorList>
    </citation>
    <scope>NUCLEOTIDE SEQUENCE [LARGE SCALE GENOMIC DNA]</scope>
    <source>
        <strain evidence="2">JCM 17695</strain>
    </source>
</reference>
<dbReference type="Proteomes" id="UP001596512">
    <property type="component" value="Unassembled WGS sequence"/>
</dbReference>
<evidence type="ECO:0000313" key="2">
    <source>
        <dbReference type="Proteomes" id="UP001596512"/>
    </source>
</evidence>
<name>A0ABW2TMU4_9PSEU</name>
<organism evidence="1 2">
    <name type="scientific">Actinokineospora soli</name>
    <dbReference type="NCBI Taxonomy" id="1048753"/>
    <lineage>
        <taxon>Bacteria</taxon>
        <taxon>Bacillati</taxon>
        <taxon>Actinomycetota</taxon>
        <taxon>Actinomycetes</taxon>
        <taxon>Pseudonocardiales</taxon>
        <taxon>Pseudonocardiaceae</taxon>
        <taxon>Actinokineospora</taxon>
    </lineage>
</organism>